<feature type="region of interest" description="Disordered" evidence="1">
    <location>
        <begin position="216"/>
        <end position="291"/>
    </location>
</feature>
<dbReference type="KEGG" id="qsa:O6P43_002833"/>
<organism evidence="2 3">
    <name type="scientific">Quillaja saponaria</name>
    <name type="common">Soap bark tree</name>
    <dbReference type="NCBI Taxonomy" id="32244"/>
    <lineage>
        <taxon>Eukaryota</taxon>
        <taxon>Viridiplantae</taxon>
        <taxon>Streptophyta</taxon>
        <taxon>Embryophyta</taxon>
        <taxon>Tracheophyta</taxon>
        <taxon>Spermatophyta</taxon>
        <taxon>Magnoliopsida</taxon>
        <taxon>eudicotyledons</taxon>
        <taxon>Gunneridae</taxon>
        <taxon>Pentapetalae</taxon>
        <taxon>rosids</taxon>
        <taxon>fabids</taxon>
        <taxon>Fabales</taxon>
        <taxon>Quillajaceae</taxon>
        <taxon>Quillaja</taxon>
    </lineage>
</organism>
<evidence type="ECO:0000256" key="1">
    <source>
        <dbReference type="SAM" id="MobiDB-lite"/>
    </source>
</evidence>
<dbReference type="Proteomes" id="UP001163823">
    <property type="component" value="Chromosome 2"/>
</dbReference>
<sequence length="291" mass="32954">MGTKLEYAVNLLATSPDSNNINVSRVDVWEHFQNKGLRKNCNKIGVDKLQDPNDRMIDRNSTESIKKTMQMHEDIFKHQVRELHRLYSVQNMLMAQLKKETKQRKFWSPTTCLDISSSNFIDHQNPTKQITSGIDIQFRSIKNDPCSRERSGSCSGDTMRMPRGFDLERPAEEGLSIGARTFDDGRAVPSSNIALGSCKMSMDGSDEDSDVELTLSIGGSQTKKKTKSRQPQLVSSKSPNRKNRELISSASFKSDRGEECSDPSTPISSSSMTFEQERQRPHWLFQGLRLK</sequence>
<gene>
    <name evidence="2" type="ORF">O6P43_002833</name>
</gene>
<dbReference type="AlphaFoldDB" id="A0AAD7VKV7"/>
<dbReference type="EMBL" id="JARAOO010000002">
    <property type="protein sequence ID" value="KAJ7979433.1"/>
    <property type="molecule type" value="Genomic_DNA"/>
</dbReference>
<dbReference type="EMBL" id="JARAOO010000002">
    <property type="protein sequence ID" value="KAJ7979434.1"/>
    <property type="molecule type" value="Genomic_DNA"/>
</dbReference>
<dbReference type="PANTHER" id="PTHR33167">
    <property type="entry name" value="TRANSCRIPTION FACTOR, PUTATIVE (DUF863)-RELATED"/>
    <property type="match status" value="1"/>
</dbReference>
<name>A0AAD7VKV7_QUISA</name>
<proteinExistence type="predicted"/>
<feature type="region of interest" description="Disordered" evidence="1">
    <location>
        <begin position="144"/>
        <end position="163"/>
    </location>
</feature>
<feature type="compositionally biased region" description="Polar residues" evidence="1">
    <location>
        <begin position="229"/>
        <end position="238"/>
    </location>
</feature>
<evidence type="ECO:0000313" key="3">
    <source>
        <dbReference type="Proteomes" id="UP001163823"/>
    </source>
</evidence>
<dbReference type="PANTHER" id="PTHR33167:SF33">
    <property type="entry name" value="MYB-CC TYPE TRANSCRIPTION FACTOR LHEQLE-CONTAINING DOMAIN-CONTAINING PROTEIN"/>
    <property type="match status" value="1"/>
</dbReference>
<comment type="caution">
    <text evidence="2">The sequence shown here is derived from an EMBL/GenBank/DDBJ whole genome shotgun (WGS) entry which is preliminary data.</text>
</comment>
<feature type="compositionally biased region" description="Low complexity" evidence="1">
    <location>
        <begin position="262"/>
        <end position="271"/>
    </location>
</feature>
<reference evidence="2" key="1">
    <citation type="journal article" date="2023" name="Science">
        <title>Elucidation of the pathway for biosynthesis of saponin adjuvants from the soapbark tree.</title>
        <authorList>
            <person name="Reed J."/>
            <person name="Orme A."/>
            <person name="El-Demerdash A."/>
            <person name="Owen C."/>
            <person name="Martin L.B.B."/>
            <person name="Misra R.C."/>
            <person name="Kikuchi S."/>
            <person name="Rejzek M."/>
            <person name="Martin A.C."/>
            <person name="Harkess A."/>
            <person name="Leebens-Mack J."/>
            <person name="Louveau T."/>
            <person name="Stephenson M.J."/>
            <person name="Osbourn A."/>
        </authorList>
    </citation>
    <scope>NUCLEOTIDE SEQUENCE</scope>
    <source>
        <strain evidence="2">S10</strain>
    </source>
</reference>
<keyword evidence="3" id="KW-1185">Reference proteome</keyword>
<evidence type="ECO:0000313" key="2">
    <source>
        <dbReference type="EMBL" id="KAJ7979433.1"/>
    </source>
</evidence>
<protein>
    <submittedName>
        <fullName evidence="2">A-kinase anchor protein 9, putative isoform 1</fullName>
    </submittedName>
</protein>
<accession>A0AAD7VKV7</accession>